<dbReference type="Pfam" id="PF00497">
    <property type="entry name" value="SBP_bac_3"/>
    <property type="match status" value="1"/>
</dbReference>
<organism evidence="5 6">
    <name type="scientific">Marinobacter nauticus</name>
    <name type="common">Marinobacter hydrocarbonoclasticus</name>
    <name type="synonym">Marinobacter aquaeolei</name>
    <dbReference type="NCBI Taxonomy" id="2743"/>
    <lineage>
        <taxon>Bacteria</taxon>
        <taxon>Pseudomonadati</taxon>
        <taxon>Pseudomonadota</taxon>
        <taxon>Gammaproteobacteria</taxon>
        <taxon>Pseudomonadales</taxon>
        <taxon>Marinobacteraceae</taxon>
        <taxon>Marinobacter</taxon>
    </lineage>
</organism>
<evidence type="ECO:0000256" key="3">
    <source>
        <dbReference type="SAM" id="SignalP"/>
    </source>
</evidence>
<evidence type="ECO:0000256" key="1">
    <source>
        <dbReference type="ARBA" id="ARBA00010333"/>
    </source>
</evidence>
<dbReference type="InterPro" id="IPR001638">
    <property type="entry name" value="Solute-binding_3/MltF_N"/>
</dbReference>
<protein>
    <submittedName>
        <fullName evidence="5">Amino acid ABC transporter substrate-binding protein</fullName>
    </submittedName>
</protein>
<dbReference type="PANTHER" id="PTHR35936">
    <property type="entry name" value="MEMBRANE-BOUND LYTIC MUREIN TRANSGLYCOSYLASE F"/>
    <property type="match status" value="1"/>
</dbReference>
<evidence type="ECO:0000259" key="4">
    <source>
        <dbReference type="SMART" id="SM00062"/>
    </source>
</evidence>
<evidence type="ECO:0000256" key="2">
    <source>
        <dbReference type="ARBA" id="ARBA00022729"/>
    </source>
</evidence>
<dbReference type="AlphaFoldDB" id="A0A1M2UV34"/>
<comment type="caution">
    <text evidence="5">The sequence shown here is derived from an EMBL/GenBank/DDBJ whole genome shotgun (WGS) entry which is preliminary data.</text>
</comment>
<accession>A0A1M2UV34</accession>
<name>A0A1M2UV34_MARNT</name>
<sequence length="308" mass="34953">MKTAFRVLLVVFTMLAAMAYGQQPRLLIPDRTLDIIQDSGFLNVGMYKDFPPYSYEENGEAKGVDADLGRQIAEALGVEFRPYWIIPDENLGDDLRNHIWKGHYLSKTRVADIMMRVPHDSVFKYMRDSTGEMINEQVVFVAPYQQERWQIVFDADKLDEINTVAKFQYHPIGVEIDTLPATYMTSSFGGRMRDQVHHYMTVAKAFEAMASGEVSAVMGMRAELEHSLKSYPDRPFKKASNGFPGISKPVWDVGIAIRHTHRALGYAVEGAVDRMIRNGEVAQLYQRHGLSFSRPGYYDAILGPEEAE</sequence>
<reference evidence="5" key="1">
    <citation type="submission" date="2016-11" db="EMBL/GenBank/DDBJ databases">
        <title>Draft Genome Sequence of Marinobacter hydrocarbonoclasticus strain STW2, a polyaromatic aromatic hydrocarbon degrading and denitrifying bacterium from rhizosphere of Seagrass Enhalus acodoides.</title>
        <authorList>
            <person name="Ling J."/>
            <person name="Dong J."/>
        </authorList>
    </citation>
    <scope>NUCLEOTIDE SEQUENCE [LARGE SCALE GENOMIC DNA]</scope>
    <source>
        <strain evidence="5">STW2</strain>
    </source>
</reference>
<feature type="domain" description="Solute-binding protein family 3/N-terminal" evidence="4">
    <location>
        <begin position="41"/>
        <end position="292"/>
    </location>
</feature>
<feature type="signal peptide" evidence="3">
    <location>
        <begin position="1"/>
        <end position="19"/>
    </location>
</feature>
<keyword evidence="2 3" id="KW-0732">Signal</keyword>
<dbReference type="RefSeq" id="WP_058092503.1">
    <property type="nucleotide sequence ID" value="NZ_MPKY01000001.1"/>
</dbReference>
<dbReference type="SUPFAM" id="SSF53850">
    <property type="entry name" value="Periplasmic binding protein-like II"/>
    <property type="match status" value="1"/>
</dbReference>
<evidence type="ECO:0000313" key="5">
    <source>
        <dbReference type="EMBL" id="OJS99203.1"/>
    </source>
</evidence>
<proteinExistence type="inferred from homology"/>
<feature type="chain" id="PRO_5009890536" evidence="3">
    <location>
        <begin position="20"/>
        <end position="308"/>
    </location>
</feature>
<dbReference type="Gene3D" id="3.40.190.10">
    <property type="entry name" value="Periplasmic binding protein-like II"/>
    <property type="match status" value="3"/>
</dbReference>
<keyword evidence="6" id="KW-1185">Reference proteome</keyword>
<dbReference type="Proteomes" id="UP000183986">
    <property type="component" value="Unassembled WGS sequence"/>
</dbReference>
<comment type="similarity">
    <text evidence="1">Belongs to the bacterial solute-binding protein 3 family.</text>
</comment>
<gene>
    <name evidence="5" type="ORF">BEE62_03285</name>
</gene>
<evidence type="ECO:0000313" key="6">
    <source>
        <dbReference type="Proteomes" id="UP000183986"/>
    </source>
</evidence>
<dbReference type="SMART" id="SM00062">
    <property type="entry name" value="PBPb"/>
    <property type="match status" value="1"/>
</dbReference>
<dbReference type="EMBL" id="MPKY01000001">
    <property type="protein sequence ID" value="OJS99203.1"/>
    <property type="molecule type" value="Genomic_DNA"/>
</dbReference>
<dbReference type="OrthoDB" id="6192933at2"/>